<dbReference type="Pfam" id="PF03484">
    <property type="entry name" value="B5"/>
    <property type="match status" value="1"/>
</dbReference>
<accession>A0A2T0VHP5</accession>
<dbReference type="InterPro" id="IPR036690">
    <property type="entry name" value="Fdx_antiC-bd_sf"/>
</dbReference>
<dbReference type="SUPFAM" id="SSF55681">
    <property type="entry name" value="Class II aaRS and biotin synthetases"/>
    <property type="match status" value="1"/>
</dbReference>
<dbReference type="PROSITE" id="PS51447">
    <property type="entry name" value="FDX_ACB"/>
    <property type="match status" value="1"/>
</dbReference>
<dbReference type="PROSITE" id="PS51483">
    <property type="entry name" value="B5"/>
    <property type="match status" value="1"/>
</dbReference>
<organism evidence="20 21">
    <name type="scientific">Glaciihabitans tibetensis</name>
    <dbReference type="NCBI Taxonomy" id="1266600"/>
    <lineage>
        <taxon>Bacteria</taxon>
        <taxon>Bacillati</taxon>
        <taxon>Actinomycetota</taxon>
        <taxon>Actinomycetes</taxon>
        <taxon>Micrococcales</taxon>
        <taxon>Microbacteriaceae</taxon>
        <taxon>Glaciihabitans</taxon>
    </lineage>
</organism>
<dbReference type="InterPro" id="IPR005121">
    <property type="entry name" value="Fdx_antiC-bd"/>
</dbReference>
<evidence type="ECO:0000256" key="14">
    <source>
        <dbReference type="ARBA" id="ARBA00049255"/>
    </source>
</evidence>
<feature type="binding site" evidence="15">
    <location>
        <position position="497"/>
    </location>
    <ligand>
        <name>Mg(2+)</name>
        <dbReference type="ChEBI" id="CHEBI:18420"/>
        <note>shared with alpha subunit</note>
    </ligand>
</feature>
<dbReference type="SMART" id="SM00874">
    <property type="entry name" value="B5"/>
    <property type="match status" value="1"/>
</dbReference>
<evidence type="ECO:0000256" key="13">
    <source>
        <dbReference type="ARBA" id="ARBA00023146"/>
    </source>
</evidence>
<dbReference type="InterPro" id="IPR045060">
    <property type="entry name" value="Phe-tRNA-ligase_IIc_bsu"/>
</dbReference>
<evidence type="ECO:0000259" key="18">
    <source>
        <dbReference type="PROSITE" id="PS51447"/>
    </source>
</evidence>
<dbReference type="Gene3D" id="2.40.50.140">
    <property type="entry name" value="Nucleic acid-binding proteins"/>
    <property type="match status" value="1"/>
</dbReference>
<dbReference type="Pfam" id="PF17759">
    <property type="entry name" value="tRNA_synthFbeta"/>
    <property type="match status" value="1"/>
</dbReference>
<evidence type="ECO:0000313" key="21">
    <source>
        <dbReference type="Proteomes" id="UP000237983"/>
    </source>
</evidence>
<comment type="subunit">
    <text evidence="3 15">Tetramer of two alpha and two beta subunits.</text>
</comment>
<keyword evidence="4 15" id="KW-0963">Cytoplasm</keyword>
<dbReference type="SMART" id="SM00873">
    <property type="entry name" value="B3_4"/>
    <property type="match status" value="1"/>
</dbReference>
<dbReference type="PANTHER" id="PTHR10947:SF0">
    <property type="entry name" value="PHENYLALANINE--TRNA LIGASE BETA SUBUNIT"/>
    <property type="match status" value="1"/>
</dbReference>
<keyword evidence="13 15" id="KW-0030">Aminoacyl-tRNA synthetase</keyword>
<keyword evidence="12 15" id="KW-0648">Protein biosynthesis</keyword>
<keyword evidence="5 16" id="KW-0820">tRNA-binding</keyword>
<evidence type="ECO:0000259" key="17">
    <source>
        <dbReference type="PROSITE" id="PS50886"/>
    </source>
</evidence>
<dbReference type="Gene3D" id="3.50.40.10">
    <property type="entry name" value="Phenylalanyl-trna Synthetase, Chain B, domain 3"/>
    <property type="match status" value="1"/>
</dbReference>
<dbReference type="InterPro" id="IPR009061">
    <property type="entry name" value="DNA-bd_dom_put_sf"/>
</dbReference>
<dbReference type="InterPro" id="IPR002547">
    <property type="entry name" value="tRNA-bd_dom"/>
</dbReference>
<evidence type="ECO:0000256" key="1">
    <source>
        <dbReference type="ARBA" id="ARBA00004496"/>
    </source>
</evidence>
<evidence type="ECO:0000256" key="5">
    <source>
        <dbReference type="ARBA" id="ARBA00022555"/>
    </source>
</evidence>
<comment type="similarity">
    <text evidence="2 15">Belongs to the phenylalanyl-tRNA synthetase beta subunit family. Type 1 subfamily.</text>
</comment>
<dbReference type="SUPFAM" id="SSF56037">
    <property type="entry name" value="PheT/TilS domain"/>
    <property type="match status" value="1"/>
</dbReference>
<dbReference type="InterPro" id="IPR004532">
    <property type="entry name" value="Phe-tRNA-ligase_IIc_bsu_bact"/>
</dbReference>
<keyword evidence="8 15" id="KW-0547">Nucleotide-binding</keyword>
<evidence type="ECO:0000256" key="6">
    <source>
        <dbReference type="ARBA" id="ARBA00022598"/>
    </source>
</evidence>
<evidence type="ECO:0000256" key="16">
    <source>
        <dbReference type="PROSITE-ProRule" id="PRU00209"/>
    </source>
</evidence>
<evidence type="ECO:0000256" key="2">
    <source>
        <dbReference type="ARBA" id="ARBA00008653"/>
    </source>
</evidence>
<dbReference type="Gene3D" id="3.30.56.10">
    <property type="match status" value="2"/>
</dbReference>
<dbReference type="PANTHER" id="PTHR10947">
    <property type="entry name" value="PHENYLALANYL-TRNA SYNTHETASE BETA CHAIN AND LEUCINE-RICH REPEAT-CONTAINING PROTEIN 47"/>
    <property type="match status" value="1"/>
</dbReference>
<dbReference type="GO" id="GO:0004826">
    <property type="term" value="F:phenylalanine-tRNA ligase activity"/>
    <property type="evidence" value="ECO:0007669"/>
    <property type="project" value="UniProtKB-UniRule"/>
</dbReference>
<evidence type="ECO:0000256" key="3">
    <source>
        <dbReference type="ARBA" id="ARBA00011209"/>
    </source>
</evidence>
<dbReference type="RefSeq" id="WP_106210751.1">
    <property type="nucleotide sequence ID" value="NZ_PVTL01000002.1"/>
</dbReference>
<dbReference type="Gene3D" id="3.30.70.380">
    <property type="entry name" value="Ferrodoxin-fold anticodon-binding domain"/>
    <property type="match status" value="1"/>
</dbReference>
<feature type="domain" description="B5" evidence="19">
    <location>
        <begin position="419"/>
        <end position="509"/>
    </location>
</feature>
<dbReference type="SUPFAM" id="SSF46955">
    <property type="entry name" value="Putative DNA-binding domain"/>
    <property type="match status" value="1"/>
</dbReference>
<evidence type="ECO:0000256" key="12">
    <source>
        <dbReference type="ARBA" id="ARBA00022917"/>
    </source>
</evidence>
<comment type="subcellular location">
    <subcellularLocation>
        <location evidence="1 15">Cytoplasm</location>
    </subcellularLocation>
</comment>
<evidence type="ECO:0000256" key="9">
    <source>
        <dbReference type="ARBA" id="ARBA00022840"/>
    </source>
</evidence>
<dbReference type="InterPro" id="IPR005146">
    <property type="entry name" value="B3/B4_tRNA-bd"/>
</dbReference>
<evidence type="ECO:0000256" key="7">
    <source>
        <dbReference type="ARBA" id="ARBA00022723"/>
    </source>
</evidence>
<dbReference type="SUPFAM" id="SSF54991">
    <property type="entry name" value="Anticodon-binding domain of PheRS"/>
    <property type="match status" value="1"/>
</dbReference>
<dbReference type="EC" id="6.1.1.20" evidence="15"/>
<dbReference type="InterPro" id="IPR020825">
    <property type="entry name" value="Phe-tRNA_synthase-like_B3/B4"/>
</dbReference>
<dbReference type="SUPFAM" id="SSF50249">
    <property type="entry name" value="Nucleic acid-binding proteins"/>
    <property type="match status" value="1"/>
</dbReference>
<keyword evidence="10 15" id="KW-0460">Magnesium</keyword>
<reference evidence="20 21" key="1">
    <citation type="submission" date="2018-03" db="EMBL/GenBank/DDBJ databases">
        <title>Genomic Encyclopedia of Type Strains, Phase III (KMG-III): the genomes of soil and plant-associated and newly described type strains.</title>
        <authorList>
            <person name="Whitman W."/>
        </authorList>
    </citation>
    <scope>NUCLEOTIDE SEQUENCE [LARGE SCALE GENOMIC DNA]</scope>
    <source>
        <strain evidence="20 21">CGMCC 1.12484</strain>
    </source>
</reference>
<keyword evidence="21" id="KW-1185">Reference proteome</keyword>
<dbReference type="CDD" id="cd02796">
    <property type="entry name" value="tRNA_bind_bactPheRS"/>
    <property type="match status" value="1"/>
</dbReference>
<dbReference type="EMBL" id="PVTL01000002">
    <property type="protein sequence ID" value="PRY69744.1"/>
    <property type="molecule type" value="Genomic_DNA"/>
</dbReference>
<evidence type="ECO:0000259" key="19">
    <source>
        <dbReference type="PROSITE" id="PS51483"/>
    </source>
</evidence>
<evidence type="ECO:0000256" key="4">
    <source>
        <dbReference type="ARBA" id="ARBA00022490"/>
    </source>
</evidence>
<keyword evidence="6 15" id="KW-0436">Ligase</keyword>
<gene>
    <name evidence="15" type="primary">pheT</name>
    <name evidence="20" type="ORF">B0I08_102421</name>
</gene>
<comment type="caution">
    <text evidence="20">The sequence shown here is derived from an EMBL/GenBank/DDBJ whole genome shotgun (WGS) entry which is preliminary data.</text>
</comment>
<feature type="domain" description="TRNA-binding" evidence="17">
    <location>
        <begin position="40"/>
        <end position="154"/>
    </location>
</feature>
<evidence type="ECO:0000256" key="10">
    <source>
        <dbReference type="ARBA" id="ARBA00022842"/>
    </source>
</evidence>
<comment type="cofactor">
    <cofactor evidence="15">
        <name>Mg(2+)</name>
        <dbReference type="ChEBI" id="CHEBI:18420"/>
    </cofactor>
    <text evidence="15">Binds 2 magnesium ions per tetramer.</text>
</comment>
<sequence length="854" mass="89270">MRVPVSWLRDYVAVPSDATAEDILADLVRVGFEEEDIHTFGVTGPVVVGTVLEFTPEAQSNGKTINWCQVDVGEAEPRGIVCGAHNFAVGDKVVVSLPGAMLPGPFPISARKTYGHLSDGMIASARELGMGEEHDGILRLATLGLDPAPGVDAIALLGLDDFAVEINVTPDRGYAFSMRGVAREYSHSTGATFTDPALALLERAPAVDVAGPTPATFPVLVDDQAPVRNRAGCSVFVTRVVRGVDASLPTPPWMISRLGLAGIRSISLVVDITNYVMWELGQPIHGYDLDTLSGGLVVRRAQPGEKLVTLDDQSRTLHAEDLLITDGSGPIGLAGVMGGAATEISTSTTSVLIEAANFDPTSIARTARRHKLPSEASKRFERGVDPRVAVAAAQRVVELLVELAGGTVDELGSVFDAAVAPVAIELPLDYSAKLVGVDYTAEEVRGSLVMIGATVEASDHDIAASDPRSAASDTGVITVTPPTWRPDLTDQATLAEEVARIVGYDRIPSVLPVAPPGRGLTRAQKLRRSVASALASAGSTEVLAYPFLSQRANDRFGSAVAGGVPAIRLANPMDSEAAWMRTTLLPGLLDIARRNLSRGLTDLALFEIGQVFLPSAGVRYGSGPLPFGAARPSVDALAELNAGIPPQPRHIAALYLGDSVAKAPGQPAIASGIADALAAAHQIAHSLAVQLRAATGEHQAFHPGRTAELWVGDRSVGFAGELLPAIADDLNLPRVVGLVELDLDALIELGAHDVTATPIASMPAATQDLSLVVPAGLAAGTLLETIREGAGALLEQVRLVDDYRGAGIDEGFKSLTFALRFRAPDRTLTAAEASEAKLAAVTLAADRFAATLRE</sequence>
<dbReference type="GO" id="GO:0000287">
    <property type="term" value="F:magnesium ion binding"/>
    <property type="evidence" value="ECO:0007669"/>
    <property type="project" value="UniProtKB-UniRule"/>
</dbReference>
<feature type="domain" description="FDX-ACB" evidence="18">
    <location>
        <begin position="760"/>
        <end position="853"/>
    </location>
</feature>
<dbReference type="GO" id="GO:0000049">
    <property type="term" value="F:tRNA binding"/>
    <property type="evidence" value="ECO:0007669"/>
    <property type="project" value="UniProtKB-UniRule"/>
</dbReference>
<dbReference type="OrthoDB" id="9805455at2"/>
<evidence type="ECO:0000256" key="8">
    <source>
        <dbReference type="ARBA" id="ARBA00022741"/>
    </source>
</evidence>
<keyword evidence="11 16" id="KW-0694">RNA-binding</keyword>
<dbReference type="Proteomes" id="UP000237983">
    <property type="component" value="Unassembled WGS sequence"/>
</dbReference>
<dbReference type="HAMAP" id="MF_00283">
    <property type="entry name" value="Phe_tRNA_synth_beta1"/>
    <property type="match status" value="1"/>
</dbReference>
<dbReference type="GO" id="GO:0006432">
    <property type="term" value="P:phenylalanyl-tRNA aminoacylation"/>
    <property type="evidence" value="ECO:0007669"/>
    <property type="project" value="UniProtKB-UniRule"/>
</dbReference>
<dbReference type="Pfam" id="PF01588">
    <property type="entry name" value="tRNA_bind"/>
    <property type="match status" value="1"/>
</dbReference>
<dbReference type="InterPro" id="IPR005147">
    <property type="entry name" value="tRNA_synthase_B5-dom"/>
</dbReference>
<protein>
    <recommendedName>
        <fullName evidence="15">Phenylalanine--tRNA ligase beta subunit</fullName>
        <ecNumber evidence="15">6.1.1.20</ecNumber>
    </recommendedName>
    <alternativeName>
        <fullName evidence="15">Phenylalanyl-tRNA synthetase beta subunit</fullName>
        <shortName evidence="15">PheRS</shortName>
    </alternativeName>
</protein>
<dbReference type="InterPro" id="IPR033714">
    <property type="entry name" value="tRNA_bind_bactPheRS"/>
</dbReference>
<dbReference type="Pfam" id="PF03147">
    <property type="entry name" value="FDX-ACB"/>
    <property type="match status" value="1"/>
</dbReference>
<feature type="binding site" evidence="15">
    <location>
        <position position="496"/>
    </location>
    <ligand>
        <name>Mg(2+)</name>
        <dbReference type="ChEBI" id="CHEBI:18420"/>
        <note>shared with alpha subunit</note>
    </ligand>
</feature>
<keyword evidence="9 15" id="KW-0067">ATP-binding</keyword>
<dbReference type="FunFam" id="3.50.40.10:FF:000001">
    <property type="entry name" value="Phenylalanine--tRNA ligase beta subunit"/>
    <property type="match status" value="1"/>
</dbReference>
<dbReference type="CDD" id="cd00769">
    <property type="entry name" value="PheRS_beta_core"/>
    <property type="match status" value="1"/>
</dbReference>
<comment type="caution">
    <text evidence="15">Lacks conserved residue(s) required for the propagation of feature annotation.</text>
</comment>
<dbReference type="AlphaFoldDB" id="A0A2T0VHP5"/>
<dbReference type="NCBIfam" id="TIGR00472">
    <property type="entry name" value="pheT_bact"/>
    <property type="match status" value="1"/>
</dbReference>
<proteinExistence type="inferred from homology"/>
<dbReference type="Pfam" id="PF03483">
    <property type="entry name" value="B3_4"/>
    <property type="match status" value="1"/>
</dbReference>
<keyword evidence="7 15" id="KW-0479">Metal-binding</keyword>
<dbReference type="PROSITE" id="PS50886">
    <property type="entry name" value="TRBD"/>
    <property type="match status" value="1"/>
</dbReference>
<dbReference type="SMART" id="SM00896">
    <property type="entry name" value="FDX-ACB"/>
    <property type="match status" value="1"/>
</dbReference>
<dbReference type="InterPro" id="IPR012340">
    <property type="entry name" value="NA-bd_OB-fold"/>
</dbReference>
<dbReference type="InterPro" id="IPR041616">
    <property type="entry name" value="PheRS_beta_core"/>
</dbReference>
<dbReference type="Gene3D" id="3.30.930.10">
    <property type="entry name" value="Bira Bifunctional Protein, Domain 2"/>
    <property type="match status" value="1"/>
</dbReference>
<dbReference type="GO" id="GO:0009328">
    <property type="term" value="C:phenylalanine-tRNA ligase complex"/>
    <property type="evidence" value="ECO:0007669"/>
    <property type="project" value="TreeGrafter"/>
</dbReference>
<evidence type="ECO:0000256" key="15">
    <source>
        <dbReference type="HAMAP-Rule" id="MF_00283"/>
    </source>
</evidence>
<dbReference type="InterPro" id="IPR045864">
    <property type="entry name" value="aa-tRNA-synth_II/BPL/LPL"/>
</dbReference>
<name>A0A2T0VHP5_9MICO</name>
<feature type="binding site" evidence="15">
    <location>
        <position position="487"/>
    </location>
    <ligand>
        <name>Mg(2+)</name>
        <dbReference type="ChEBI" id="CHEBI:18420"/>
        <note>shared with alpha subunit</note>
    </ligand>
</feature>
<evidence type="ECO:0000313" key="20">
    <source>
        <dbReference type="EMBL" id="PRY69744.1"/>
    </source>
</evidence>
<evidence type="ECO:0000256" key="11">
    <source>
        <dbReference type="ARBA" id="ARBA00022884"/>
    </source>
</evidence>
<comment type="catalytic activity">
    <reaction evidence="14 15">
        <text>tRNA(Phe) + L-phenylalanine + ATP = L-phenylalanyl-tRNA(Phe) + AMP + diphosphate + H(+)</text>
        <dbReference type="Rhea" id="RHEA:19413"/>
        <dbReference type="Rhea" id="RHEA-COMP:9668"/>
        <dbReference type="Rhea" id="RHEA-COMP:9699"/>
        <dbReference type="ChEBI" id="CHEBI:15378"/>
        <dbReference type="ChEBI" id="CHEBI:30616"/>
        <dbReference type="ChEBI" id="CHEBI:33019"/>
        <dbReference type="ChEBI" id="CHEBI:58095"/>
        <dbReference type="ChEBI" id="CHEBI:78442"/>
        <dbReference type="ChEBI" id="CHEBI:78531"/>
        <dbReference type="ChEBI" id="CHEBI:456215"/>
        <dbReference type="EC" id="6.1.1.20"/>
    </reaction>
</comment>
<dbReference type="GO" id="GO:0005524">
    <property type="term" value="F:ATP binding"/>
    <property type="evidence" value="ECO:0007669"/>
    <property type="project" value="UniProtKB-UniRule"/>
</dbReference>